<evidence type="ECO:0000313" key="10">
    <source>
        <dbReference type="EMBL" id="MDN3205200.1"/>
    </source>
</evidence>
<feature type="transmembrane region" description="Helical" evidence="8">
    <location>
        <begin position="140"/>
        <end position="157"/>
    </location>
</feature>
<feature type="transmembrane region" description="Helical" evidence="8">
    <location>
        <begin position="210"/>
        <end position="234"/>
    </location>
</feature>
<feature type="transmembrane region" description="Helical" evidence="8">
    <location>
        <begin position="409"/>
        <end position="428"/>
    </location>
</feature>
<reference evidence="10" key="1">
    <citation type="submission" date="2023-06" db="EMBL/GenBank/DDBJ databases">
        <title>Robiginitalea aurantiacus sp. nov. and Algoriphagus sediminis sp. nov., isolated from coastal sediment.</title>
        <authorList>
            <person name="Zhou Z.Y."/>
            <person name="An J."/>
            <person name="Jia Y.W."/>
            <person name="Du Z.J."/>
        </authorList>
    </citation>
    <scope>NUCLEOTIDE SEQUENCE</scope>
    <source>
        <strain evidence="10">C2-7</strain>
    </source>
</reference>
<proteinExistence type="predicted"/>
<feature type="domain" description="ArnT-like N-terminal" evidence="9">
    <location>
        <begin position="28"/>
        <end position="236"/>
    </location>
</feature>
<feature type="transmembrane region" description="Helical" evidence="8">
    <location>
        <begin position="89"/>
        <end position="109"/>
    </location>
</feature>
<evidence type="ECO:0000256" key="1">
    <source>
        <dbReference type="ARBA" id="ARBA00004651"/>
    </source>
</evidence>
<comment type="subcellular location">
    <subcellularLocation>
        <location evidence="1">Cell membrane</location>
        <topology evidence="1">Multi-pass membrane protein</topology>
    </subcellularLocation>
</comment>
<name>A0ABT7YFU2_9BACT</name>
<accession>A0ABT7YFU2</accession>
<keyword evidence="4" id="KW-0808">Transferase</keyword>
<organism evidence="10 11">
    <name type="scientific">Algoriphagus sediminis</name>
    <dbReference type="NCBI Taxonomy" id="3057113"/>
    <lineage>
        <taxon>Bacteria</taxon>
        <taxon>Pseudomonadati</taxon>
        <taxon>Bacteroidota</taxon>
        <taxon>Cytophagia</taxon>
        <taxon>Cytophagales</taxon>
        <taxon>Cyclobacteriaceae</taxon>
        <taxon>Algoriphagus</taxon>
    </lineage>
</organism>
<feature type="transmembrane region" description="Helical" evidence="8">
    <location>
        <begin position="352"/>
        <end position="372"/>
    </location>
</feature>
<evidence type="ECO:0000256" key="4">
    <source>
        <dbReference type="ARBA" id="ARBA00022679"/>
    </source>
</evidence>
<feature type="transmembrane region" description="Helical" evidence="8">
    <location>
        <begin position="378"/>
        <end position="397"/>
    </location>
</feature>
<dbReference type="PANTHER" id="PTHR33908">
    <property type="entry name" value="MANNOSYLTRANSFERASE YKCB-RELATED"/>
    <property type="match status" value="1"/>
</dbReference>
<sequence>MSQSELNINPWVVMAAFLALIGPFALDFHMHYPDEMYYSDAALKMLQNGDYLTTYLGSGELRFKKPILSYWAVLAGYQIFGITPLASRFFFWLAGAATIGLAYAAAKVALNDKKIAGLTALIVASHPILIFSATRSIPDILLAMTMTMAGVGFAGYFRYGNQAPKKFSWLIYLGLALAFEVKGLPAVALGGLGFLFLLFNPWQRIKITKLINIPAILLSLVLACFWFVAMYQIHGSDYLDSFLYDQVGTRVGSRVGLIFSNGLIATLLMVVVFIPWFLFGFKGLKGTFKNLSKEEKATLGFIAIWVIGILGMSALTSKFYERYLLPVIPMAAIGLAWILIKNGFLKNLKGQKWALGFFLILNLIILIFGLYLNSNLGGSLFIWAQMGTALVALIYLSQLFIQGKKLPKAIAYSILLLFFGASISTYQISLPEQGQQAKEFVKSENVSTNDKIGFIGNLHVSSKIRIGLGKEYSFIDLPRFEFREAIPDYNRLIVEDRYLDSADFSGFDKKKLSTNWNSRAIPELLMNVSNPEFQEILEENGKVYYFLQRIN</sequence>
<keyword evidence="2" id="KW-1003">Cell membrane</keyword>
<dbReference type="PANTHER" id="PTHR33908:SF3">
    <property type="entry name" value="UNDECAPRENYL PHOSPHATE-ALPHA-4-AMINO-4-DEOXY-L-ARABINOSE ARABINOSYL TRANSFERASE"/>
    <property type="match status" value="1"/>
</dbReference>
<feature type="transmembrane region" description="Helical" evidence="8">
    <location>
        <begin position="169"/>
        <end position="198"/>
    </location>
</feature>
<feature type="transmembrane region" description="Helical" evidence="8">
    <location>
        <begin position="254"/>
        <end position="279"/>
    </location>
</feature>
<keyword evidence="7 8" id="KW-0472">Membrane</keyword>
<evidence type="ECO:0000313" key="11">
    <source>
        <dbReference type="Proteomes" id="UP001171916"/>
    </source>
</evidence>
<keyword evidence="11" id="KW-1185">Reference proteome</keyword>
<evidence type="ECO:0000256" key="2">
    <source>
        <dbReference type="ARBA" id="ARBA00022475"/>
    </source>
</evidence>
<keyword evidence="6 8" id="KW-1133">Transmembrane helix</keyword>
<dbReference type="InterPro" id="IPR050297">
    <property type="entry name" value="LipidA_mod_glycosyltrf_83"/>
</dbReference>
<feature type="transmembrane region" description="Helical" evidence="8">
    <location>
        <begin position="115"/>
        <end position="133"/>
    </location>
</feature>
<evidence type="ECO:0000256" key="7">
    <source>
        <dbReference type="ARBA" id="ARBA00023136"/>
    </source>
</evidence>
<dbReference type="Pfam" id="PF02366">
    <property type="entry name" value="PMT"/>
    <property type="match status" value="1"/>
</dbReference>
<dbReference type="EMBL" id="JAUEPH010000006">
    <property type="protein sequence ID" value="MDN3205200.1"/>
    <property type="molecule type" value="Genomic_DNA"/>
</dbReference>
<evidence type="ECO:0000256" key="3">
    <source>
        <dbReference type="ARBA" id="ARBA00022676"/>
    </source>
</evidence>
<keyword evidence="3" id="KW-0328">Glycosyltransferase</keyword>
<gene>
    <name evidence="10" type="ORF">QVH07_13635</name>
</gene>
<feature type="transmembrane region" description="Helical" evidence="8">
    <location>
        <begin position="323"/>
        <end position="340"/>
    </location>
</feature>
<dbReference type="InterPro" id="IPR003342">
    <property type="entry name" value="ArnT-like_N"/>
</dbReference>
<feature type="transmembrane region" description="Helical" evidence="8">
    <location>
        <begin position="299"/>
        <end position="317"/>
    </location>
</feature>
<feature type="transmembrane region" description="Helical" evidence="8">
    <location>
        <begin position="6"/>
        <end position="26"/>
    </location>
</feature>
<evidence type="ECO:0000256" key="5">
    <source>
        <dbReference type="ARBA" id="ARBA00022692"/>
    </source>
</evidence>
<comment type="caution">
    <text evidence="10">The sequence shown here is derived from an EMBL/GenBank/DDBJ whole genome shotgun (WGS) entry which is preliminary data.</text>
</comment>
<evidence type="ECO:0000256" key="6">
    <source>
        <dbReference type="ARBA" id="ARBA00022989"/>
    </source>
</evidence>
<evidence type="ECO:0000259" key="9">
    <source>
        <dbReference type="Pfam" id="PF02366"/>
    </source>
</evidence>
<dbReference type="Proteomes" id="UP001171916">
    <property type="component" value="Unassembled WGS sequence"/>
</dbReference>
<keyword evidence="5 8" id="KW-0812">Transmembrane</keyword>
<protein>
    <submittedName>
        <fullName evidence="10">Phospholipid carrier-dependent glycosyltransferase</fullName>
    </submittedName>
</protein>
<evidence type="ECO:0000256" key="8">
    <source>
        <dbReference type="SAM" id="Phobius"/>
    </source>
</evidence>